<gene>
    <name evidence="1" type="ORF">ETEE_1510</name>
</gene>
<dbReference type="EMBL" id="CP006664">
    <property type="protein sequence ID" value="AIJ07961.1"/>
    <property type="molecule type" value="Genomic_DNA"/>
</dbReference>
<accession>A0A076LJ13</accession>
<name>A0A076LJ13_9GAMM</name>
<evidence type="ECO:0000313" key="2">
    <source>
        <dbReference type="Proteomes" id="UP000028681"/>
    </source>
</evidence>
<sequence length="37" mass="4114">MKVLRKVTPRRAPPASALTVIPRSAPFHPLDEYPIST</sequence>
<reference evidence="1 2" key="1">
    <citation type="journal article" date="2012" name="PLoS ONE">
        <title>Edwardsiella comparative phylogenomics reveal the new intra/inter-species taxonomic relationships, virulence evolution and niche adaptation mechanisms.</title>
        <authorList>
            <person name="Yang M."/>
            <person name="Lv Y."/>
            <person name="Xiao J."/>
            <person name="Wu H."/>
            <person name="Zheng H."/>
            <person name="Liu Q."/>
            <person name="Zhang Y."/>
            <person name="Wang Q."/>
        </authorList>
    </citation>
    <scope>NUCLEOTIDE SEQUENCE [LARGE SCALE GENOMIC DNA]</scope>
    <source>
        <strain evidence="2">080813</strain>
    </source>
</reference>
<dbReference type="AlphaFoldDB" id="A0A076LJ13"/>
<proteinExistence type="predicted"/>
<protein>
    <submittedName>
        <fullName evidence="1">Uncharacterized protein</fullName>
    </submittedName>
</protein>
<dbReference type="HOGENOM" id="CLU_3343082_0_0_6"/>
<dbReference type="Proteomes" id="UP000028681">
    <property type="component" value="Chromosome"/>
</dbReference>
<organism evidence="1 2">
    <name type="scientific">Edwardsiella anguillarum ET080813</name>
    <dbReference type="NCBI Taxonomy" id="667120"/>
    <lineage>
        <taxon>Bacteria</taxon>
        <taxon>Pseudomonadati</taxon>
        <taxon>Pseudomonadota</taxon>
        <taxon>Gammaproteobacteria</taxon>
        <taxon>Enterobacterales</taxon>
        <taxon>Hafniaceae</taxon>
        <taxon>Edwardsiella</taxon>
    </lineage>
</organism>
<dbReference type="KEGG" id="ete:ETEE_1510"/>
<evidence type="ECO:0000313" key="1">
    <source>
        <dbReference type="EMBL" id="AIJ07961.1"/>
    </source>
</evidence>